<dbReference type="EMBL" id="JAPMOS010000013">
    <property type="protein sequence ID" value="KAJ4460443.1"/>
    <property type="molecule type" value="Genomic_DNA"/>
</dbReference>
<protein>
    <submittedName>
        <fullName evidence="3">Uncharacterized protein</fullName>
    </submittedName>
</protein>
<evidence type="ECO:0000256" key="1">
    <source>
        <dbReference type="SAM" id="MobiDB-lite"/>
    </source>
</evidence>
<feature type="region of interest" description="Disordered" evidence="1">
    <location>
        <begin position="230"/>
        <end position="252"/>
    </location>
</feature>
<evidence type="ECO:0000313" key="4">
    <source>
        <dbReference type="Proteomes" id="UP001141327"/>
    </source>
</evidence>
<keyword evidence="2" id="KW-1133">Transmembrane helix</keyword>
<organism evidence="3 4">
    <name type="scientific">Paratrimastix pyriformis</name>
    <dbReference type="NCBI Taxonomy" id="342808"/>
    <lineage>
        <taxon>Eukaryota</taxon>
        <taxon>Metamonada</taxon>
        <taxon>Preaxostyla</taxon>
        <taxon>Paratrimastigidae</taxon>
        <taxon>Paratrimastix</taxon>
    </lineage>
</organism>
<feature type="transmembrane region" description="Helical" evidence="2">
    <location>
        <begin position="113"/>
        <end position="135"/>
    </location>
</feature>
<evidence type="ECO:0000313" key="3">
    <source>
        <dbReference type="EMBL" id="KAJ4460443.1"/>
    </source>
</evidence>
<keyword evidence="2" id="KW-0812">Transmembrane</keyword>
<name>A0ABQ8UQ73_9EUKA</name>
<keyword evidence="4" id="KW-1185">Reference proteome</keyword>
<dbReference type="Proteomes" id="UP001141327">
    <property type="component" value="Unassembled WGS sequence"/>
</dbReference>
<proteinExistence type="predicted"/>
<evidence type="ECO:0000256" key="2">
    <source>
        <dbReference type="SAM" id="Phobius"/>
    </source>
</evidence>
<reference evidence="3" key="1">
    <citation type="journal article" date="2022" name="bioRxiv">
        <title>Genomics of Preaxostyla Flagellates Illuminates Evolutionary Transitions and the Path Towards Mitochondrial Loss.</title>
        <authorList>
            <person name="Novak L.V.F."/>
            <person name="Treitli S.C."/>
            <person name="Pyrih J."/>
            <person name="Halakuc P."/>
            <person name="Pipaliya S.V."/>
            <person name="Vacek V."/>
            <person name="Brzon O."/>
            <person name="Soukal P."/>
            <person name="Eme L."/>
            <person name="Dacks J.B."/>
            <person name="Karnkowska A."/>
            <person name="Elias M."/>
            <person name="Hampl V."/>
        </authorList>
    </citation>
    <scope>NUCLEOTIDE SEQUENCE</scope>
    <source>
        <strain evidence="3">RCP-MX</strain>
    </source>
</reference>
<feature type="transmembrane region" description="Helical" evidence="2">
    <location>
        <begin position="71"/>
        <end position="93"/>
    </location>
</feature>
<keyword evidence="2" id="KW-0472">Membrane</keyword>
<accession>A0ABQ8UQ73</accession>
<feature type="transmembrane region" description="Helical" evidence="2">
    <location>
        <begin position="12"/>
        <end position="33"/>
    </location>
</feature>
<comment type="caution">
    <text evidence="3">The sequence shown here is derived from an EMBL/GenBank/DDBJ whole genome shotgun (WGS) entry which is preliminary data.</text>
</comment>
<gene>
    <name evidence="3" type="ORF">PAPYR_3484</name>
</gene>
<sequence>MPALVDDKKSKIVAALLWCIIFPGSLIVILYFVQMLVGSAAAGKVGAISDKIVTNDTASDLGVQKGRMAEIAHVSSAVAVFALLIDLTLLFIFLPYIKNFWSRCPTVKKWCHWICLGLIAIFGVGYLVCNIYQMAVVFAKNISTWSQWSTDLSAYPTACAVANLFITLLIFIFILTPGFFFLYFKVHFFYALMKRWTDKSAVLGKVATAASNAPYLSGSAALGAPISANPAAAPPASTGNPFSEPSAAGSAV</sequence>
<feature type="transmembrane region" description="Helical" evidence="2">
    <location>
        <begin position="155"/>
        <end position="184"/>
    </location>
</feature>